<dbReference type="Proteomes" id="UP000053573">
    <property type="component" value="Unassembled WGS sequence"/>
</dbReference>
<protein>
    <submittedName>
        <fullName evidence="1">Uncharacterized protein</fullName>
    </submittedName>
</protein>
<dbReference type="STRING" id="2060906.A0A0H1B631"/>
<comment type="caution">
    <text evidence="1">The sequence shown here is derived from an EMBL/GenBank/DDBJ whole genome shotgun (WGS) entry which is preliminary data.</text>
</comment>
<reference evidence="2" key="1">
    <citation type="journal article" date="2015" name="PLoS Genet.">
        <title>The dynamic genome and transcriptome of the human fungal pathogen Blastomyces and close relative Emmonsia.</title>
        <authorList>
            <person name="Munoz J.F."/>
            <person name="Gauthier G.M."/>
            <person name="Desjardins C.A."/>
            <person name="Gallo J.E."/>
            <person name="Holder J."/>
            <person name="Sullivan T.D."/>
            <person name="Marty A.J."/>
            <person name="Carmen J.C."/>
            <person name="Chen Z."/>
            <person name="Ding L."/>
            <person name="Gujja S."/>
            <person name="Magrini V."/>
            <person name="Misas E."/>
            <person name="Mitreva M."/>
            <person name="Priest M."/>
            <person name="Saif S."/>
            <person name="Whiston E.A."/>
            <person name="Young S."/>
            <person name="Zeng Q."/>
            <person name="Goldman W.E."/>
            <person name="Mardis E.R."/>
            <person name="Taylor J.W."/>
            <person name="McEwen J.G."/>
            <person name="Clay O.K."/>
            <person name="Klein B.S."/>
            <person name="Cuomo C.A."/>
        </authorList>
    </citation>
    <scope>NUCLEOTIDE SEQUENCE [LARGE SCALE GENOMIC DNA]</scope>
    <source>
        <strain evidence="2">UAMH 139</strain>
    </source>
</reference>
<evidence type="ECO:0000313" key="2">
    <source>
        <dbReference type="Proteomes" id="UP000053573"/>
    </source>
</evidence>
<accession>A0A0H1B631</accession>
<gene>
    <name evidence="1" type="ORF">EMPG_17682</name>
</gene>
<name>A0A0H1B631_9EURO</name>
<dbReference type="OrthoDB" id="1936594at2759"/>
<dbReference type="AlphaFoldDB" id="A0A0H1B631"/>
<dbReference type="EMBL" id="LDEV01002963">
    <property type="protein sequence ID" value="KLJ06830.1"/>
    <property type="molecule type" value="Genomic_DNA"/>
</dbReference>
<keyword evidence="2" id="KW-1185">Reference proteome</keyword>
<proteinExistence type="predicted"/>
<sequence length="93" mass="10405">MGDEKKWMEVVEATERVVREGYAAFGPMDKEREGDVIAEEGAEGGEAELVAKDWRFKSRSAVRSVQGKGKELWEGTEGWRRLKELSDEVSGGN</sequence>
<evidence type="ECO:0000313" key="1">
    <source>
        <dbReference type="EMBL" id="KLJ06830.1"/>
    </source>
</evidence>
<organism evidence="1 2">
    <name type="scientific">Blastomyces silverae</name>
    <dbReference type="NCBI Taxonomy" id="2060906"/>
    <lineage>
        <taxon>Eukaryota</taxon>
        <taxon>Fungi</taxon>
        <taxon>Dikarya</taxon>
        <taxon>Ascomycota</taxon>
        <taxon>Pezizomycotina</taxon>
        <taxon>Eurotiomycetes</taxon>
        <taxon>Eurotiomycetidae</taxon>
        <taxon>Onygenales</taxon>
        <taxon>Ajellomycetaceae</taxon>
        <taxon>Blastomyces</taxon>
    </lineage>
</organism>